<keyword evidence="7 16" id="KW-0963">Cytoplasm</keyword>
<comment type="similarity">
    <text evidence="6 16">Belongs to the purine/pyrimidine phosphoribosyltransferase family.</text>
</comment>
<dbReference type="Pfam" id="PF00156">
    <property type="entry name" value="Pribosyltran"/>
    <property type="match status" value="1"/>
</dbReference>
<evidence type="ECO:0000256" key="14">
    <source>
        <dbReference type="ARBA" id="ARBA00048811"/>
    </source>
</evidence>
<comment type="subcellular location">
    <subcellularLocation>
        <location evidence="3 16">Cytoplasm</location>
    </subcellularLocation>
</comment>
<keyword evidence="11 16" id="KW-0660">Purine salvage</keyword>
<dbReference type="InterPro" id="IPR050408">
    <property type="entry name" value="HGPRT"/>
</dbReference>
<gene>
    <name evidence="18" type="ORF">BA724_17190</name>
</gene>
<evidence type="ECO:0000256" key="6">
    <source>
        <dbReference type="ARBA" id="ARBA00008391"/>
    </source>
</evidence>
<dbReference type="GO" id="GO:0032264">
    <property type="term" value="P:IMP salvage"/>
    <property type="evidence" value="ECO:0007669"/>
    <property type="project" value="UniProtKB-UniPathway"/>
</dbReference>
<comment type="caution">
    <text evidence="18">The sequence shown here is derived from an EMBL/GenBank/DDBJ whole genome shotgun (WGS) entry which is preliminary data.</text>
</comment>
<accession>A0A1E7DS51</accession>
<dbReference type="Gene3D" id="3.40.50.2020">
    <property type="match status" value="1"/>
</dbReference>
<evidence type="ECO:0000256" key="10">
    <source>
        <dbReference type="ARBA" id="ARBA00022723"/>
    </source>
</evidence>
<evidence type="ECO:0000313" key="18">
    <source>
        <dbReference type="EMBL" id="OES45911.1"/>
    </source>
</evidence>
<evidence type="ECO:0000256" key="16">
    <source>
        <dbReference type="RuleBase" id="RU364099"/>
    </source>
</evidence>
<comment type="function">
    <text evidence="2">Purine salvage pathway enzyme that catalyzes the transfer of the ribosyl-5-phosphate group from 5-phospho-alpha-D-ribose 1-diphosphate (PRPP) to the N9 position of the 6-oxopurines hypoxanthine and guanine to form the corresponding ribonucleotides IMP (inosine 5'-monophosphate) and GMP (guanosine 5'-monophosphate), with the release of PPi.</text>
</comment>
<dbReference type="PANTHER" id="PTHR43340">
    <property type="entry name" value="HYPOXANTHINE-GUANINE PHOSPHORIBOSYLTRANSFERASE"/>
    <property type="match status" value="1"/>
</dbReference>
<name>A0A1E7DS51_9BACI</name>
<dbReference type="GO" id="GO:0006178">
    <property type="term" value="P:guanine salvage"/>
    <property type="evidence" value="ECO:0007669"/>
    <property type="project" value="TreeGrafter"/>
</dbReference>
<keyword evidence="13 16" id="KW-0460">Magnesium</keyword>
<dbReference type="SUPFAM" id="SSF53271">
    <property type="entry name" value="PRTase-like"/>
    <property type="match status" value="1"/>
</dbReference>
<comment type="catalytic activity">
    <reaction evidence="14">
        <text>GMP + diphosphate = guanine + 5-phospho-alpha-D-ribose 1-diphosphate</text>
        <dbReference type="Rhea" id="RHEA:25424"/>
        <dbReference type="ChEBI" id="CHEBI:16235"/>
        <dbReference type="ChEBI" id="CHEBI:33019"/>
        <dbReference type="ChEBI" id="CHEBI:58017"/>
        <dbReference type="ChEBI" id="CHEBI:58115"/>
        <dbReference type="EC" id="2.4.2.8"/>
    </reaction>
    <physiologicalReaction direction="right-to-left" evidence="14">
        <dbReference type="Rhea" id="RHEA:25426"/>
    </physiologicalReaction>
</comment>
<proteinExistence type="inferred from homology"/>
<comment type="cofactor">
    <cofactor evidence="1 16">
        <name>Mg(2+)</name>
        <dbReference type="ChEBI" id="CHEBI:18420"/>
    </cofactor>
</comment>
<dbReference type="EMBL" id="MAMP01000009">
    <property type="protein sequence ID" value="OES45911.1"/>
    <property type="molecule type" value="Genomic_DNA"/>
</dbReference>
<evidence type="ECO:0000256" key="12">
    <source>
        <dbReference type="ARBA" id="ARBA00022741"/>
    </source>
</evidence>
<sequence length="193" mass="21800">MNQLWEENLLLRNDIEEVLISEEEIQAKVKELGAQLTEEYKDRFPLFVCVLKGAMPFMSDLVKRVDTHLEIDFMDVSSYGASTVSSGEVKIIKDLNTSVEGRDVLIIEDIIDSGLTLSYLAELFHYRKAKSVKIVTLLDKPTGRKAKIKADTIGFTVPDAFVVGYGLDYAERYRNLPYIGVLKPAIYTVAEEE</sequence>
<dbReference type="STRING" id="1714016.BA724_17190"/>
<dbReference type="GO" id="GO:0005829">
    <property type="term" value="C:cytosol"/>
    <property type="evidence" value="ECO:0007669"/>
    <property type="project" value="TreeGrafter"/>
</dbReference>
<feature type="domain" description="Phosphoribosyltransferase" evidence="17">
    <location>
        <begin position="23"/>
        <end position="169"/>
    </location>
</feature>
<dbReference type="InterPro" id="IPR000836">
    <property type="entry name" value="PRTase_dom"/>
</dbReference>
<dbReference type="GO" id="GO:0032263">
    <property type="term" value="P:GMP salvage"/>
    <property type="evidence" value="ECO:0007669"/>
    <property type="project" value="TreeGrafter"/>
</dbReference>
<dbReference type="AlphaFoldDB" id="A0A1E7DS51"/>
<evidence type="ECO:0000256" key="3">
    <source>
        <dbReference type="ARBA" id="ARBA00004496"/>
    </source>
</evidence>
<dbReference type="InterPro" id="IPR029057">
    <property type="entry name" value="PRTase-like"/>
</dbReference>
<dbReference type="FunFam" id="3.40.50.2020:FF:000006">
    <property type="entry name" value="Hypoxanthine phosphoribosyltransferase"/>
    <property type="match status" value="1"/>
</dbReference>
<dbReference type="GO" id="GO:0006166">
    <property type="term" value="P:purine ribonucleoside salvage"/>
    <property type="evidence" value="ECO:0007669"/>
    <property type="project" value="UniProtKB-KW"/>
</dbReference>
<keyword evidence="9 16" id="KW-0808">Transferase</keyword>
<evidence type="ECO:0000256" key="4">
    <source>
        <dbReference type="ARBA" id="ARBA00004669"/>
    </source>
</evidence>
<comment type="pathway">
    <text evidence="4 16">Purine metabolism; IMP biosynthesis via salvage pathway; IMP from hypoxanthine: step 1/1.</text>
</comment>
<comment type="pathway">
    <text evidence="5">Purine metabolism; GMP biosynthesis via salvage pathway; GMP from guanine: step 1/1.</text>
</comment>
<dbReference type="NCBIfam" id="TIGR01203">
    <property type="entry name" value="HGPRTase"/>
    <property type="match status" value="1"/>
</dbReference>
<dbReference type="GO" id="GO:0000166">
    <property type="term" value="F:nucleotide binding"/>
    <property type="evidence" value="ECO:0007669"/>
    <property type="project" value="UniProtKB-KW"/>
</dbReference>
<evidence type="ECO:0000259" key="17">
    <source>
        <dbReference type="Pfam" id="PF00156"/>
    </source>
</evidence>
<keyword evidence="12 16" id="KW-0547">Nucleotide-binding</keyword>
<evidence type="ECO:0000256" key="5">
    <source>
        <dbReference type="ARBA" id="ARBA00004676"/>
    </source>
</evidence>
<keyword evidence="8 16" id="KW-0328">Glycosyltransferase</keyword>
<dbReference type="Proteomes" id="UP000095658">
    <property type="component" value="Unassembled WGS sequence"/>
</dbReference>
<evidence type="ECO:0000256" key="11">
    <source>
        <dbReference type="ARBA" id="ARBA00022726"/>
    </source>
</evidence>
<dbReference type="PANTHER" id="PTHR43340:SF1">
    <property type="entry name" value="HYPOXANTHINE PHOSPHORIBOSYLTRANSFERASE"/>
    <property type="match status" value="1"/>
</dbReference>
<evidence type="ECO:0000256" key="2">
    <source>
        <dbReference type="ARBA" id="ARBA00002049"/>
    </source>
</evidence>
<evidence type="ECO:0000256" key="7">
    <source>
        <dbReference type="ARBA" id="ARBA00022490"/>
    </source>
</evidence>
<evidence type="ECO:0000256" key="9">
    <source>
        <dbReference type="ARBA" id="ARBA00022679"/>
    </source>
</evidence>
<dbReference type="GO" id="GO:0046100">
    <property type="term" value="P:hypoxanthine metabolic process"/>
    <property type="evidence" value="ECO:0007669"/>
    <property type="project" value="TreeGrafter"/>
</dbReference>
<reference evidence="18 19" key="1">
    <citation type="submission" date="2016-06" db="EMBL/GenBank/DDBJ databases">
        <title>Domibacillus iocasae genome sequencing.</title>
        <authorList>
            <person name="Verma A."/>
            <person name="Pal Y."/>
            <person name="Ojha A.K."/>
            <person name="Krishnamurthi S."/>
        </authorList>
    </citation>
    <scope>NUCLEOTIDE SEQUENCE [LARGE SCALE GENOMIC DNA]</scope>
    <source>
        <strain evidence="18 19">DSM 29979</strain>
    </source>
</reference>
<dbReference type="EC" id="2.4.2.8" evidence="16"/>
<protein>
    <recommendedName>
        <fullName evidence="16">Hypoxanthine phosphoribosyltransferase</fullName>
        <ecNumber evidence="16">2.4.2.8</ecNumber>
    </recommendedName>
</protein>
<keyword evidence="10 16" id="KW-0479">Metal-binding</keyword>
<dbReference type="InterPro" id="IPR005904">
    <property type="entry name" value="Hxn_phspho_trans"/>
</dbReference>
<dbReference type="GO" id="GO:0000287">
    <property type="term" value="F:magnesium ion binding"/>
    <property type="evidence" value="ECO:0007669"/>
    <property type="project" value="TreeGrafter"/>
</dbReference>
<dbReference type="CDD" id="cd06223">
    <property type="entry name" value="PRTases_typeI"/>
    <property type="match status" value="1"/>
</dbReference>
<evidence type="ECO:0000256" key="8">
    <source>
        <dbReference type="ARBA" id="ARBA00022676"/>
    </source>
</evidence>
<keyword evidence="19" id="KW-1185">Reference proteome</keyword>
<dbReference type="GO" id="GO:0004422">
    <property type="term" value="F:hypoxanthine phosphoribosyltransferase activity"/>
    <property type="evidence" value="ECO:0007669"/>
    <property type="project" value="InterPro"/>
</dbReference>
<evidence type="ECO:0000256" key="15">
    <source>
        <dbReference type="ARBA" id="ARBA00049402"/>
    </source>
</evidence>
<evidence type="ECO:0000313" key="19">
    <source>
        <dbReference type="Proteomes" id="UP000095658"/>
    </source>
</evidence>
<dbReference type="GO" id="GO:0052657">
    <property type="term" value="F:guanine phosphoribosyltransferase activity"/>
    <property type="evidence" value="ECO:0007669"/>
    <property type="project" value="UniProtKB-ARBA"/>
</dbReference>
<dbReference type="UniPathway" id="UPA00591">
    <property type="reaction ID" value="UER00648"/>
</dbReference>
<evidence type="ECO:0000256" key="1">
    <source>
        <dbReference type="ARBA" id="ARBA00001946"/>
    </source>
</evidence>
<organism evidence="18 19">
    <name type="scientific">Domibacillus iocasae</name>
    <dbReference type="NCBI Taxonomy" id="1714016"/>
    <lineage>
        <taxon>Bacteria</taxon>
        <taxon>Bacillati</taxon>
        <taxon>Bacillota</taxon>
        <taxon>Bacilli</taxon>
        <taxon>Bacillales</taxon>
        <taxon>Bacillaceae</taxon>
        <taxon>Domibacillus</taxon>
    </lineage>
</organism>
<comment type="catalytic activity">
    <reaction evidence="15">
        <text>IMP + diphosphate = hypoxanthine + 5-phospho-alpha-D-ribose 1-diphosphate</text>
        <dbReference type="Rhea" id="RHEA:17973"/>
        <dbReference type="ChEBI" id="CHEBI:17368"/>
        <dbReference type="ChEBI" id="CHEBI:33019"/>
        <dbReference type="ChEBI" id="CHEBI:58017"/>
        <dbReference type="ChEBI" id="CHEBI:58053"/>
        <dbReference type="EC" id="2.4.2.8"/>
    </reaction>
    <physiologicalReaction direction="right-to-left" evidence="15">
        <dbReference type="Rhea" id="RHEA:17975"/>
    </physiologicalReaction>
</comment>
<evidence type="ECO:0000256" key="13">
    <source>
        <dbReference type="ARBA" id="ARBA00022842"/>
    </source>
</evidence>